<dbReference type="SUPFAM" id="SSF55486">
    <property type="entry name" value="Metalloproteases ('zincins'), catalytic domain"/>
    <property type="match status" value="1"/>
</dbReference>
<evidence type="ECO:0000313" key="2">
    <source>
        <dbReference type="Proteomes" id="UP000663873"/>
    </source>
</evidence>
<name>A0A820VVF7_9BILA</name>
<keyword evidence="2" id="KW-1185">Reference proteome</keyword>
<accession>A0A820VVF7</accession>
<dbReference type="Proteomes" id="UP000663873">
    <property type="component" value="Unassembled WGS sequence"/>
</dbReference>
<dbReference type="AlphaFoldDB" id="A0A820VVF7"/>
<feature type="non-terminal residue" evidence="1">
    <location>
        <position position="1"/>
    </location>
</feature>
<reference evidence="1" key="1">
    <citation type="submission" date="2021-02" db="EMBL/GenBank/DDBJ databases">
        <authorList>
            <person name="Nowell W R."/>
        </authorList>
    </citation>
    <scope>NUCLEOTIDE SEQUENCE</scope>
</reference>
<sequence>SRCYRSENQPPSRENYALEKFSSGSKCFDHGSIWEQYIDQCRRKRYIAPQAAGCYHFECISSKGFYINIGKDKYLCEYRGQNVTILSAEHDSVYAGTIICPDFQIICGSLDNFQCPSQPDFYPVQNIQQSNLRASVHNICKHLYKSNQLPMSDKTDQLHIKLHILLIFLIFSFSSKNILI</sequence>
<proteinExistence type="predicted"/>
<organism evidence="1 2">
    <name type="scientific">Rotaria socialis</name>
    <dbReference type="NCBI Taxonomy" id="392032"/>
    <lineage>
        <taxon>Eukaryota</taxon>
        <taxon>Metazoa</taxon>
        <taxon>Spiralia</taxon>
        <taxon>Gnathifera</taxon>
        <taxon>Rotifera</taxon>
        <taxon>Eurotatoria</taxon>
        <taxon>Bdelloidea</taxon>
        <taxon>Philodinida</taxon>
        <taxon>Philodinidae</taxon>
        <taxon>Rotaria</taxon>
    </lineage>
</organism>
<protein>
    <submittedName>
        <fullName evidence="1">Uncharacterized protein</fullName>
    </submittedName>
</protein>
<comment type="caution">
    <text evidence="1">The sequence shown here is derived from an EMBL/GenBank/DDBJ whole genome shotgun (WGS) entry which is preliminary data.</text>
</comment>
<gene>
    <name evidence="1" type="ORF">UJA718_LOCUS26790</name>
</gene>
<dbReference type="EMBL" id="CAJOBP010007128">
    <property type="protein sequence ID" value="CAF4507912.1"/>
    <property type="molecule type" value="Genomic_DNA"/>
</dbReference>
<evidence type="ECO:0000313" key="1">
    <source>
        <dbReference type="EMBL" id="CAF4507912.1"/>
    </source>
</evidence>